<gene>
    <name evidence="2" type="ORF">S01H4_03157</name>
</gene>
<dbReference type="InterPro" id="IPR036721">
    <property type="entry name" value="RCK_C_sf"/>
</dbReference>
<proteinExistence type="predicted"/>
<dbReference type="Pfam" id="PF01895">
    <property type="entry name" value="PhoU"/>
    <property type="match status" value="1"/>
</dbReference>
<evidence type="ECO:0000259" key="1">
    <source>
        <dbReference type="PROSITE" id="PS51202"/>
    </source>
</evidence>
<dbReference type="Gene3D" id="1.20.58.220">
    <property type="entry name" value="Phosphate transport system protein phou homolog 2, domain 2"/>
    <property type="match status" value="1"/>
</dbReference>
<dbReference type="SUPFAM" id="SSF116726">
    <property type="entry name" value="TrkA C-terminal domain-like"/>
    <property type="match status" value="1"/>
</dbReference>
<organism evidence="2">
    <name type="scientific">marine sediment metagenome</name>
    <dbReference type="NCBI Taxonomy" id="412755"/>
    <lineage>
        <taxon>unclassified sequences</taxon>
        <taxon>metagenomes</taxon>
        <taxon>ecological metagenomes</taxon>
    </lineage>
</organism>
<dbReference type="EMBL" id="BART01000749">
    <property type="protein sequence ID" value="GAG74563.1"/>
    <property type="molecule type" value="Genomic_DNA"/>
</dbReference>
<dbReference type="Pfam" id="PF02080">
    <property type="entry name" value="TrkA_C"/>
    <property type="match status" value="1"/>
</dbReference>
<dbReference type="SUPFAM" id="SSF109755">
    <property type="entry name" value="PhoU-like"/>
    <property type="match status" value="1"/>
</dbReference>
<dbReference type="InterPro" id="IPR038078">
    <property type="entry name" value="PhoU-like_sf"/>
</dbReference>
<dbReference type="PROSITE" id="PS51202">
    <property type="entry name" value="RCK_C"/>
    <property type="match status" value="1"/>
</dbReference>
<dbReference type="Gene3D" id="3.30.70.1450">
    <property type="entry name" value="Regulator of K+ conductance, C-terminal domain"/>
    <property type="match status" value="1"/>
</dbReference>
<name>X1AQJ7_9ZZZZ</name>
<comment type="caution">
    <text evidence="2">The sequence shown here is derived from an EMBL/GenBank/DDBJ whole genome shotgun (WGS) entry which is preliminary data.</text>
</comment>
<protein>
    <recommendedName>
        <fullName evidence="1">RCK C-terminal domain-containing protein</fullName>
    </recommendedName>
</protein>
<dbReference type="InterPro" id="IPR026022">
    <property type="entry name" value="PhoU_dom"/>
</dbReference>
<dbReference type="InterPro" id="IPR006037">
    <property type="entry name" value="RCK_C"/>
</dbReference>
<feature type="domain" description="RCK C-terminal" evidence="1">
    <location>
        <begin position="59"/>
        <end position="144"/>
    </location>
</feature>
<reference evidence="2" key="1">
    <citation type="journal article" date="2014" name="Front. Microbiol.">
        <title>High frequency of phylogenetically diverse reductive dehalogenase-homologous genes in deep subseafloor sedimentary metagenomes.</title>
        <authorList>
            <person name="Kawai M."/>
            <person name="Futagami T."/>
            <person name="Toyoda A."/>
            <person name="Takaki Y."/>
            <person name="Nishi S."/>
            <person name="Hori S."/>
            <person name="Arai W."/>
            <person name="Tsubouchi T."/>
            <person name="Morono Y."/>
            <person name="Uchiyama I."/>
            <person name="Ito T."/>
            <person name="Fujiyama A."/>
            <person name="Inagaki F."/>
            <person name="Takami H."/>
        </authorList>
    </citation>
    <scope>NUCLEOTIDE SEQUENCE</scope>
    <source>
        <strain evidence="2">Expedition CK06-06</strain>
    </source>
</reference>
<sequence>MNLEIKIVDKSPIHAFIGGITIIKIGIELIVRVGYAIDKISDALADIAKVTFINDEIWVFTQYLWGYIPEPIIKVKVSPESEIAGSLVGEINFRAKFGVDLIAIRREKRWIYNPIAEERILENDRILVRGEMPSLVQIKSYCKDDAPISFKFEGDEKKSSFDIKQPEIESIMPKIKNTYIQMIDISETMIQLAISAAFFNNEEVAEDVLEMEELMDGLNIMFEKQILELAKFVPNTRDIVGILRIGFCCELISDAASNIAEMIIKGFKPHPILVKAIKETSEILLREQVSHQSKFKNITYNEMR</sequence>
<dbReference type="GO" id="GO:0006813">
    <property type="term" value="P:potassium ion transport"/>
    <property type="evidence" value="ECO:0007669"/>
    <property type="project" value="InterPro"/>
</dbReference>
<accession>X1AQJ7</accession>
<dbReference type="GO" id="GO:0008324">
    <property type="term" value="F:monoatomic cation transmembrane transporter activity"/>
    <property type="evidence" value="ECO:0007669"/>
    <property type="project" value="InterPro"/>
</dbReference>
<dbReference type="AlphaFoldDB" id="X1AQJ7"/>
<evidence type="ECO:0000313" key="2">
    <source>
        <dbReference type="EMBL" id="GAG74563.1"/>
    </source>
</evidence>